<reference evidence="2 3" key="1">
    <citation type="submission" date="2024-02" db="EMBL/GenBank/DDBJ databases">
        <title>High-quality chromosome-scale genome assembly of Pensacola bahiagrass (Paspalum notatum Flugge var. saurae).</title>
        <authorList>
            <person name="Vega J.M."/>
            <person name="Podio M."/>
            <person name="Orjuela J."/>
            <person name="Siena L.A."/>
            <person name="Pessino S.C."/>
            <person name="Combes M.C."/>
            <person name="Mariac C."/>
            <person name="Albertini E."/>
            <person name="Pupilli F."/>
            <person name="Ortiz J.P.A."/>
            <person name="Leblanc O."/>
        </authorList>
    </citation>
    <scope>NUCLEOTIDE SEQUENCE [LARGE SCALE GENOMIC DNA]</scope>
    <source>
        <strain evidence="2">R1</strain>
        <tissue evidence="2">Leaf</tissue>
    </source>
</reference>
<dbReference type="PANTHER" id="PTHR34709">
    <property type="entry name" value="OS10G0396666 PROTEIN"/>
    <property type="match status" value="1"/>
</dbReference>
<dbReference type="InterPro" id="IPR036047">
    <property type="entry name" value="F-box-like_dom_sf"/>
</dbReference>
<proteinExistence type="predicted"/>
<dbReference type="SUPFAM" id="SSF52047">
    <property type="entry name" value="RNI-like"/>
    <property type="match status" value="1"/>
</dbReference>
<dbReference type="EMBL" id="CP144746">
    <property type="protein sequence ID" value="WVZ61062.1"/>
    <property type="molecule type" value="Genomic_DNA"/>
</dbReference>
<evidence type="ECO:0000256" key="1">
    <source>
        <dbReference type="SAM" id="MobiDB-lite"/>
    </source>
</evidence>
<name>A0AAQ3WGW7_PASNO</name>
<feature type="region of interest" description="Disordered" evidence="1">
    <location>
        <begin position="162"/>
        <end position="214"/>
    </location>
</feature>
<dbReference type="AlphaFoldDB" id="A0AAQ3WGW7"/>
<dbReference type="SUPFAM" id="SSF81383">
    <property type="entry name" value="F-box domain"/>
    <property type="match status" value="1"/>
</dbReference>
<dbReference type="InterPro" id="IPR055312">
    <property type="entry name" value="FBL15-like"/>
</dbReference>
<dbReference type="Gene3D" id="3.80.10.10">
    <property type="entry name" value="Ribonuclease Inhibitor"/>
    <property type="match status" value="1"/>
</dbReference>
<organism evidence="2 3">
    <name type="scientific">Paspalum notatum var. saurae</name>
    <dbReference type="NCBI Taxonomy" id="547442"/>
    <lineage>
        <taxon>Eukaryota</taxon>
        <taxon>Viridiplantae</taxon>
        <taxon>Streptophyta</taxon>
        <taxon>Embryophyta</taxon>
        <taxon>Tracheophyta</taxon>
        <taxon>Spermatophyta</taxon>
        <taxon>Magnoliopsida</taxon>
        <taxon>Liliopsida</taxon>
        <taxon>Poales</taxon>
        <taxon>Poaceae</taxon>
        <taxon>PACMAD clade</taxon>
        <taxon>Panicoideae</taxon>
        <taxon>Andropogonodae</taxon>
        <taxon>Paspaleae</taxon>
        <taxon>Paspalinae</taxon>
        <taxon>Paspalum</taxon>
    </lineage>
</organism>
<dbReference type="InterPro" id="IPR032675">
    <property type="entry name" value="LRR_dom_sf"/>
</dbReference>
<gene>
    <name evidence="2" type="ORF">U9M48_010990</name>
</gene>
<evidence type="ECO:0000313" key="2">
    <source>
        <dbReference type="EMBL" id="WVZ61062.1"/>
    </source>
</evidence>
<keyword evidence="3" id="KW-1185">Reference proteome</keyword>
<dbReference type="Proteomes" id="UP001341281">
    <property type="component" value="Chromosome 02"/>
</dbReference>
<protein>
    <submittedName>
        <fullName evidence="2">Uncharacterized protein</fullName>
    </submittedName>
</protein>
<evidence type="ECO:0000313" key="3">
    <source>
        <dbReference type="Proteomes" id="UP001341281"/>
    </source>
</evidence>
<accession>A0AAQ3WGW7</accession>
<sequence length="578" mass="64717">MASIENATEATAAGQGGGVDGEDRISGLCDDLIVHILGLAGCDVVWLVRTGVISRRWRGLWTRVPVLFFDNWPALESAGDVGLYVAFVNGVLAQRAQSAAGIDCLWIPLFMDTDSLQDHQELVPPSMEAAEAWIRYAVQKQVKDFKFKLRLPSTVKDFNFKFCLPPPPSDGDYDSKVDEEEDKQEEDEDLEEQEDGDEDEDEEEEEPLMDLDELPSSTKLEALHLWLSARVRLPSAAVFTSLENLALEFVQLAPGSTGHLARIVSSACCPRLRHLRMMYVSFKRAETKELVIDAGELLELSLDSLTGLESLELRTPKLLDLEIESCDELRAFTFSAPALEKLTFYYNRSPVAIHGDGLPCVWFLRINLVTHLYHHSDINDSPIALLQRCSSSARSLLVHLDVPLEIERQVDLIKDKMPQLPNVTHLAVNLHPIVERHSFGDGVAGLLTRFSNLEYLSLQLDEVPGCIKRDGYYSSRDADVESAFICKHADNWASTEISLANLREAEFTGLTGTGCECRFLRFVIASATDLQIVTVRFSVNEYNLEGRKDGFLSRLIGDGTWTTNGEGPHQWYEWRPCP</sequence>
<dbReference type="PANTHER" id="PTHR34709:SF28">
    <property type="entry name" value="OS08G0272601 PROTEIN"/>
    <property type="match status" value="1"/>
</dbReference>
<feature type="compositionally biased region" description="Acidic residues" evidence="1">
    <location>
        <begin position="177"/>
        <end position="213"/>
    </location>
</feature>